<reference evidence="2 3" key="1">
    <citation type="submission" date="2016-10" db="EMBL/GenBank/DDBJ databases">
        <authorList>
            <person name="de Groot N.N."/>
        </authorList>
    </citation>
    <scope>NUCLEOTIDE SEQUENCE [LARGE SCALE GENOMIC DNA]</scope>
    <source>
        <strain evidence="2 3">DSM 22788</strain>
    </source>
</reference>
<feature type="transmembrane region" description="Helical" evidence="1">
    <location>
        <begin position="89"/>
        <end position="106"/>
    </location>
</feature>
<evidence type="ECO:0000313" key="2">
    <source>
        <dbReference type="EMBL" id="SDQ35207.1"/>
    </source>
</evidence>
<evidence type="ECO:0000313" key="3">
    <source>
        <dbReference type="Proteomes" id="UP000182690"/>
    </source>
</evidence>
<sequence length="128" mass="13396">MRLSWGMGAAVWFAVIVLVCVALGPAAVIVALVFGLGPDLSLIGAFAERGRLKPSRVRLYNTVHTMTVPIALLVIGVATFFITGGVDGGFVYIALAGAAWFVHIAADRAFGYGFRDADGTIIPVGFVV</sequence>
<dbReference type="InterPro" id="IPR025356">
    <property type="entry name" value="DUF4260"/>
</dbReference>
<keyword evidence="1" id="KW-0472">Membrane</keyword>
<proteinExistence type="predicted"/>
<feature type="transmembrane region" description="Helical" evidence="1">
    <location>
        <begin position="12"/>
        <end position="38"/>
    </location>
</feature>
<feature type="transmembrane region" description="Helical" evidence="1">
    <location>
        <begin position="59"/>
        <end position="83"/>
    </location>
</feature>
<accession>A0A1H1A6B6</accession>
<organism evidence="2 3">
    <name type="scientific">Leucobacter chromiiresistens</name>
    <dbReference type="NCBI Taxonomy" id="1079994"/>
    <lineage>
        <taxon>Bacteria</taxon>
        <taxon>Bacillati</taxon>
        <taxon>Actinomycetota</taxon>
        <taxon>Actinomycetes</taxon>
        <taxon>Micrococcales</taxon>
        <taxon>Microbacteriaceae</taxon>
        <taxon>Leucobacter</taxon>
    </lineage>
</organism>
<dbReference type="STRING" id="1079994.SAMN04488565_2374"/>
<gene>
    <name evidence="2" type="ORF">SAMN04488565_2374</name>
</gene>
<keyword evidence="1" id="KW-0812">Transmembrane</keyword>
<name>A0A1H1A6B6_9MICO</name>
<keyword evidence="1" id="KW-1133">Transmembrane helix</keyword>
<protein>
    <recommendedName>
        <fullName evidence="4">DUF4260 family protein</fullName>
    </recommendedName>
</protein>
<dbReference type="Proteomes" id="UP000182690">
    <property type="component" value="Unassembled WGS sequence"/>
</dbReference>
<evidence type="ECO:0008006" key="4">
    <source>
        <dbReference type="Google" id="ProtNLM"/>
    </source>
</evidence>
<dbReference type="AlphaFoldDB" id="A0A1H1A6B6"/>
<dbReference type="EMBL" id="FNKB01000001">
    <property type="protein sequence ID" value="SDQ35207.1"/>
    <property type="molecule type" value="Genomic_DNA"/>
</dbReference>
<evidence type="ECO:0000256" key="1">
    <source>
        <dbReference type="SAM" id="Phobius"/>
    </source>
</evidence>
<dbReference type="Pfam" id="PF14079">
    <property type="entry name" value="DUF4260"/>
    <property type="match status" value="1"/>
</dbReference>